<evidence type="ECO:0000313" key="2">
    <source>
        <dbReference type="EMBL" id="NEG89831.1"/>
    </source>
</evidence>
<gene>
    <name evidence="2" type="ORF">GFD25_07525</name>
</gene>
<dbReference type="Proteomes" id="UP000469194">
    <property type="component" value="Unassembled WGS sequence"/>
</dbReference>
<evidence type="ECO:0000313" key="3">
    <source>
        <dbReference type="Proteomes" id="UP000469194"/>
    </source>
</evidence>
<accession>A0A6N9Z5Q8</accession>
<organism evidence="2 3">
    <name type="scientific">Bifidobacterium aerophilum</name>
    <dbReference type="NCBI Taxonomy" id="1798155"/>
    <lineage>
        <taxon>Bacteria</taxon>
        <taxon>Bacillati</taxon>
        <taxon>Actinomycetota</taxon>
        <taxon>Actinomycetes</taxon>
        <taxon>Bifidobacteriales</taxon>
        <taxon>Bifidobacteriaceae</taxon>
        <taxon>Bifidobacterium</taxon>
    </lineage>
</organism>
<keyword evidence="1" id="KW-0812">Transmembrane</keyword>
<comment type="caution">
    <text evidence="2">The sequence shown here is derived from an EMBL/GenBank/DDBJ whole genome shotgun (WGS) entry which is preliminary data.</text>
</comment>
<sequence>MDDFVVNMLNTLGGGGVTATAASMLSQAPDTWNPALYSLAVGIHSAAVKPLTSVLLSVVFVMELARNSTKIESDRELGVKIIAGTMFKICLVMVAAQNADLFIRAFNGITSFLIRGVSGRLSFTGGSAGTGLGDAMRDQVKDAGMMGQIALMVILLIPWVIGQIASVIATVVLYVRFIEIYALTAFQSLPIALLVNEETRSIGVGYFKSYARACINGVTLFICLALYQTVVTSAVHVPDASDDLVSWTMGNFGSLMMAGIMLLFVISISQRVTRAVTGD</sequence>
<evidence type="ECO:0000256" key="1">
    <source>
        <dbReference type="SAM" id="Phobius"/>
    </source>
</evidence>
<keyword evidence="1" id="KW-0472">Membrane</keyword>
<dbReference type="AlphaFoldDB" id="A0A6N9Z5Q8"/>
<protein>
    <submittedName>
        <fullName evidence="2">Uncharacterized protein</fullName>
    </submittedName>
</protein>
<name>A0A6N9Z5Q8_9BIFI</name>
<feature type="transmembrane region" description="Helical" evidence="1">
    <location>
        <begin position="209"/>
        <end position="227"/>
    </location>
</feature>
<keyword evidence="1" id="KW-1133">Transmembrane helix</keyword>
<feature type="transmembrane region" description="Helical" evidence="1">
    <location>
        <begin position="35"/>
        <end position="65"/>
    </location>
</feature>
<keyword evidence="3" id="KW-1185">Reference proteome</keyword>
<feature type="transmembrane region" description="Helical" evidence="1">
    <location>
        <begin position="149"/>
        <end position="174"/>
    </location>
</feature>
<dbReference type="RefSeq" id="WP_163231501.1">
    <property type="nucleotide sequence ID" value="NZ_WHZW01000014.1"/>
</dbReference>
<dbReference type="Pfam" id="PF19478">
    <property type="entry name" value="TrbL_2"/>
    <property type="match status" value="1"/>
</dbReference>
<feature type="transmembrane region" description="Helical" evidence="1">
    <location>
        <begin position="247"/>
        <end position="266"/>
    </location>
</feature>
<dbReference type="InterPro" id="IPR045798">
    <property type="entry name" value="TrbL_Firmicutes"/>
</dbReference>
<proteinExistence type="predicted"/>
<dbReference type="GO" id="GO:0030255">
    <property type="term" value="P:protein secretion by the type IV secretion system"/>
    <property type="evidence" value="ECO:0007669"/>
    <property type="project" value="InterPro"/>
</dbReference>
<reference evidence="2 3" key="1">
    <citation type="submission" date="2019-10" db="EMBL/GenBank/DDBJ databases">
        <title>Bifidobacterium from non-human primates.</title>
        <authorList>
            <person name="Modesto M."/>
        </authorList>
    </citation>
    <scope>NUCLEOTIDE SEQUENCE [LARGE SCALE GENOMIC DNA]</scope>
    <source>
        <strain evidence="2 3">TRE17</strain>
    </source>
</reference>
<dbReference type="EMBL" id="WHZW01000014">
    <property type="protein sequence ID" value="NEG89831.1"/>
    <property type="molecule type" value="Genomic_DNA"/>
</dbReference>
<feature type="transmembrane region" description="Helical" evidence="1">
    <location>
        <begin position="180"/>
        <end position="197"/>
    </location>
</feature>